<evidence type="ECO:0000256" key="1">
    <source>
        <dbReference type="SAM" id="MobiDB-lite"/>
    </source>
</evidence>
<reference evidence="3" key="1">
    <citation type="journal article" date="2019" name="Int. J. Syst. Evol. Microbiol.">
        <title>The Global Catalogue of Microorganisms (GCM) 10K type strain sequencing project: providing services to taxonomists for standard genome sequencing and annotation.</title>
        <authorList>
            <consortium name="The Broad Institute Genomics Platform"/>
            <consortium name="The Broad Institute Genome Sequencing Center for Infectious Disease"/>
            <person name="Wu L."/>
            <person name="Ma J."/>
        </authorList>
    </citation>
    <scope>NUCLEOTIDE SEQUENCE [LARGE SCALE GENOMIC DNA]</scope>
    <source>
        <strain evidence="3">JCM 3106</strain>
    </source>
</reference>
<protein>
    <recommendedName>
        <fullName evidence="4">DUF393 domain-containing protein</fullName>
    </recommendedName>
</protein>
<dbReference type="RefSeq" id="WP_344900265.1">
    <property type="nucleotide sequence ID" value="NZ_BAAAWD010000015.1"/>
</dbReference>
<keyword evidence="3" id="KW-1185">Reference proteome</keyword>
<feature type="region of interest" description="Disordered" evidence="1">
    <location>
        <begin position="115"/>
        <end position="142"/>
    </location>
</feature>
<sequence>MTGEPVLVFDGDCGFCTTSVGLAERLVGIRARVVPWQRADLPALGVTRERAEYELLWVEDGRVRGGAQAVAGLLIAAGLPWSPLGFLLRLPPVRWVAHGLYRLVAANRHRLPGGTPACALPPREPSPGPSAPPAGAGPAEGR</sequence>
<feature type="compositionally biased region" description="Low complexity" evidence="1">
    <location>
        <begin position="133"/>
        <end position="142"/>
    </location>
</feature>
<evidence type="ECO:0000313" key="3">
    <source>
        <dbReference type="Proteomes" id="UP001499930"/>
    </source>
</evidence>
<evidence type="ECO:0008006" key="4">
    <source>
        <dbReference type="Google" id="ProtNLM"/>
    </source>
</evidence>
<dbReference type="EMBL" id="BAAAWD010000015">
    <property type="protein sequence ID" value="GAA3022596.1"/>
    <property type="molecule type" value="Genomic_DNA"/>
</dbReference>
<feature type="compositionally biased region" description="Pro residues" evidence="1">
    <location>
        <begin position="122"/>
        <end position="132"/>
    </location>
</feature>
<gene>
    <name evidence="2" type="ORF">GCM10017559_54600</name>
</gene>
<accession>A0ABP6KUT6</accession>
<dbReference type="InterPro" id="IPR007263">
    <property type="entry name" value="DCC1-like"/>
</dbReference>
<organism evidence="2 3">
    <name type="scientific">Streptosporangium longisporum</name>
    <dbReference type="NCBI Taxonomy" id="46187"/>
    <lineage>
        <taxon>Bacteria</taxon>
        <taxon>Bacillati</taxon>
        <taxon>Actinomycetota</taxon>
        <taxon>Actinomycetes</taxon>
        <taxon>Streptosporangiales</taxon>
        <taxon>Streptosporangiaceae</taxon>
        <taxon>Streptosporangium</taxon>
    </lineage>
</organism>
<dbReference type="Pfam" id="PF04134">
    <property type="entry name" value="DCC1-like"/>
    <property type="match status" value="1"/>
</dbReference>
<proteinExistence type="predicted"/>
<name>A0ABP6KUT6_9ACTN</name>
<evidence type="ECO:0000313" key="2">
    <source>
        <dbReference type="EMBL" id="GAA3022596.1"/>
    </source>
</evidence>
<dbReference type="Proteomes" id="UP001499930">
    <property type="component" value="Unassembled WGS sequence"/>
</dbReference>
<comment type="caution">
    <text evidence="2">The sequence shown here is derived from an EMBL/GenBank/DDBJ whole genome shotgun (WGS) entry which is preliminary data.</text>
</comment>